<feature type="transmembrane region" description="Helical" evidence="6">
    <location>
        <begin position="186"/>
        <end position="206"/>
    </location>
</feature>
<keyword evidence="5 6" id="KW-0472">Membrane</keyword>
<evidence type="ECO:0000256" key="4">
    <source>
        <dbReference type="ARBA" id="ARBA00022989"/>
    </source>
</evidence>
<feature type="transmembrane region" description="Helical" evidence="6">
    <location>
        <begin position="369"/>
        <end position="390"/>
    </location>
</feature>
<dbReference type="PANTHER" id="PTHR30250">
    <property type="entry name" value="PST FAMILY PREDICTED COLANIC ACID TRANSPORTER"/>
    <property type="match status" value="1"/>
</dbReference>
<sequence>MEVGGPRRDARCRRALQGRPRRIPDHDKERWLPRSGARGQLGRLWSAEGFALAAGLVQSLVVARALGPDLFGVYALVFTFASLVFVVLDPRSGEAVVRYMTEFRAVDDLDRCRAVTRGGMLLDAAWGAGGLLLVAILAVPSSAVLHVRDYAVLMPVVALGMAATAPVATSRAILGVFERFDVVSNLQFLVATIRVASVCAVALGGFGLPGIVWTLATVSAIECAVFVAASLRVSRQNLGGGIRGASLSALRGRRRAILGFVGYAGLTSLAASAFKQLDTLLVGVLVGPSAAGYYRLAKTLTSPAASVGIPLQAVLYPRLARAQSEGDASGGAVIVRRVFWRVELPLAGAALLSIPFIAPVIRLLAGSDFVGAVGPTIALVVGVAVAFATLHQRPLFLVRYKLRALLLFTVAMSLGSLAVFVPAADLMGVDGVAWARTAVLALGVGAMAVYLRSRES</sequence>
<feature type="transmembrane region" description="Helical" evidence="6">
    <location>
        <begin position="120"/>
        <end position="139"/>
    </location>
</feature>
<name>A0ABW2MYC8_9ACTN</name>
<evidence type="ECO:0000256" key="5">
    <source>
        <dbReference type="ARBA" id="ARBA00023136"/>
    </source>
</evidence>
<feature type="transmembrane region" description="Helical" evidence="6">
    <location>
        <begin position="280"/>
        <end position="296"/>
    </location>
</feature>
<evidence type="ECO:0000256" key="6">
    <source>
        <dbReference type="SAM" id="Phobius"/>
    </source>
</evidence>
<evidence type="ECO:0000256" key="3">
    <source>
        <dbReference type="ARBA" id="ARBA00022692"/>
    </source>
</evidence>
<protein>
    <submittedName>
        <fullName evidence="7">Lipopolysaccharide biosynthesis protein</fullName>
    </submittedName>
</protein>
<comment type="caution">
    <text evidence="7">The sequence shown here is derived from an EMBL/GenBank/DDBJ whole genome shotgun (WGS) entry which is preliminary data.</text>
</comment>
<dbReference type="Pfam" id="PF01943">
    <property type="entry name" value="Polysacc_synt"/>
    <property type="match status" value="1"/>
</dbReference>
<dbReference type="EMBL" id="JBHTCH010000005">
    <property type="protein sequence ID" value="MFC7360046.1"/>
    <property type="molecule type" value="Genomic_DNA"/>
</dbReference>
<feature type="transmembrane region" description="Helical" evidence="6">
    <location>
        <begin position="44"/>
        <end position="65"/>
    </location>
</feature>
<accession>A0ABW2MYC8</accession>
<organism evidence="7 8">
    <name type="scientific">Nocardioides astragali</name>
    <dbReference type="NCBI Taxonomy" id="1776736"/>
    <lineage>
        <taxon>Bacteria</taxon>
        <taxon>Bacillati</taxon>
        <taxon>Actinomycetota</taxon>
        <taxon>Actinomycetes</taxon>
        <taxon>Propionibacteriales</taxon>
        <taxon>Nocardioidaceae</taxon>
        <taxon>Nocardioides</taxon>
    </lineage>
</organism>
<keyword evidence="8" id="KW-1185">Reference proteome</keyword>
<dbReference type="RefSeq" id="WP_255890691.1">
    <property type="nucleotide sequence ID" value="NZ_JAFMZM010000003.1"/>
</dbReference>
<feature type="transmembrane region" description="Helical" evidence="6">
    <location>
        <begin position="402"/>
        <end position="421"/>
    </location>
</feature>
<feature type="transmembrane region" description="Helical" evidence="6">
    <location>
        <begin position="212"/>
        <end position="234"/>
    </location>
</feature>
<dbReference type="Proteomes" id="UP001596524">
    <property type="component" value="Unassembled WGS sequence"/>
</dbReference>
<keyword evidence="2" id="KW-1003">Cell membrane</keyword>
<feature type="transmembrane region" description="Helical" evidence="6">
    <location>
        <begin position="433"/>
        <end position="451"/>
    </location>
</feature>
<evidence type="ECO:0000313" key="7">
    <source>
        <dbReference type="EMBL" id="MFC7360046.1"/>
    </source>
</evidence>
<feature type="transmembrane region" description="Helical" evidence="6">
    <location>
        <begin position="71"/>
        <end position="88"/>
    </location>
</feature>
<reference evidence="8" key="1">
    <citation type="journal article" date="2019" name="Int. J. Syst. Evol. Microbiol.">
        <title>The Global Catalogue of Microorganisms (GCM) 10K type strain sequencing project: providing services to taxonomists for standard genome sequencing and annotation.</title>
        <authorList>
            <consortium name="The Broad Institute Genomics Platform"/>
            <consortium name="The Broad Institute Genome Sequencing Center for Infectious Disease"/>
            <person name="Wu L."/>
            <person name="Ma J."/>
        </authorList>
    </citation>
    <scope>NUCLEOTIDE SEQUENCE [LARGE SCALE GENOMIC DNA]</scope>
    <source>
        <strain evidence="8">FCH27</strain>
    </source>
</reference>
<dbReference type="InterPro" id="IPR050833">
    <property type="entry name" value="Poly_Biosynth_Transport"/>
</dbReference>
<gene>
    <name evidence="7" type="ORF">ACFQO6_07160</name>
</gene>
<feature type="transmembrane region" description="Helical" evidence="6">
    <location>
        <begin position="151"/>
        <end position="174"/>
    </location>
</feature>
<keyword evidence="3 6" id="KW-0812">Transmembrane</keyword>
<feature type="transmembrane region" description="Helical" evidence="6">
    <location>
        <begin position="255"/>
        <end position="274"/>
    </location>
</feature>
<keyword evidence="4 6" id="KW-1133">Transmembrane helix</keyword>
<comment type="subcellular location">
    <subcellularLocation>
        <location evidence="1">Cell membrane</location>
        <topology evidence="1">Multi-pass membrane protein</topology>
    </subcellularLocation>
</comment>
<evidence type="ECO:0000256" key="1">
    <source>
        <dbReference type="ARBA" id="ARBA00004651"/>
    </source>
</evidence>
<dbReference type="PANTHER" id="PTHR30250:SF11">
    <property type="entry name" value="O-ANTIGEN TRANSPORTER-RELATED"/>
    <property type="match status" value="1"/>
</dbReference>
<evidence type="ECO:0000313" key="8">
    <source>
        <dbReference type="Proteomes" id="UP001596524"/>
    </source>
</evidence>
<proteinExistence type="predicted"/>
<feature type="transmembrane region" description="Helical" evidence="6">
    <location>
        <begin position="344"/>
        <end position="363"/>
    </location>
</feature>
<dbReference type="InterPro" id="IPR002797">
    <property type="entry name" value="Polysacc_synth"/>
</dbReference>
<evidence type="ECO:0000256" key="2">
    <source>
        <dbReference type="ARBA" id="ARBA00022475"/>
    </source>
</evidence>